<evidence type="ECO:0000313" key="3">
    <source>
        <dbReference type="Proteomes" id="UP000026961"/>
    </source>
</evidence>
<reference evidence="2" key="2">
    <citation type="submission" date="2018-05" db="EMBL/GenBank/DDBJ databases">
        <title>OgluRS3 (Oryza glumaepatula Reference Sequence Version 3).</title>
        <authorList>
            <person name="Zhang J."/>
            <person name="Kudrna D."/>
            <person name="Lee S."/>
            <person name="Talag J."/>
            <person name="Welchert J."/>
            <person name="Wing R.A."/>
        </authorList>
    </citation>
    <scope>NUCLEOTIDE SEQUENCE [LARGE SCALE GENOMIC DNA]</scope>
</reference>
<evidence type="ECO:0008006" key="4">
    <source>
        <dbReference type="Google" id="ProtNLM"/>
    </source>
</evidence>
<dbReference type="AlphaFoldDB" id="A0A0E0B3M8"/>
<dbReference type="Proteomes" id="UP000026961">
    <property type="component" value="Chromosome 9"/>
</dbReference>
<keyword evidence="1" id="KW-0732">Signal</keyword>
<organism evidence="2">
    <name type="scientific">Oryza glumipatula</name>
    <dbReference type="NCBI Taxonomy" id="40148"/>
    <lineage>
        <taxon>Eukaryota</taxon>
        <taxon>Viridiplantae</taxon>
        <taxon>Streptophyta</taxon>
        <taxon>Embryophyta</taxon>
        <taxon>Tracheophyta</taxon>
        <taxon>Spermatophyta</taxon>
        <taxon>Magnoliopsida</taxon>
        <taxon>Liliopsida</taxon>
        <taxon>Poales</taxon>
        <taxon>Poaceae</taxon>
        <taxon>BOP clade</taxon>
        <taxon>Oryzoideae</taxon>
        <taxon>Oryzeae</taxon>
        <taxon>Oryzinae</taxon>
        <taxon>Oryza</taxon>
    </lineage>
</organism>
<dbReference type="EnsemblPlants" id="OGLUM09G12620.1">
    <property type="protein sequence ID" value="OGLUM09G12620.1"/>
    <property type="gene ID" value="OGLUM09G12620"/>
</dbReference>
<dbReference type="HOGENOM" id="CLU_2100737_0_0_1"/>
<dbReference type="Gramene" id="OGLUM09G12620.1">
    <property type="protein sequence ID" value="OGLUM09G12620.1"/>
    <property type="gene ID" value="OGLUM09G12620"/>
</dbReference>
<name>A0A0E0B3M8_9ORYZ</name>
<sequence>MVFAAAGVVLLVCGASLCCSALAAAKKLLSGRVSFEELCDLFDGEWVWEACPFLKVGFCCSKNGRPDDSIALAPLPLRSPQVGCFLFFDQFLLLPLIYYHACINSIVGLGWLSLEV</sequence>
<reference evidence="2" key="1">
    <citation type="submission" date="2015-04" db="UniProtKB">
        <authorList>
            <consortium name="EnsemblPlants"/>
        </authorList>
    </citation>
    <scope>IDENTIFICATION</scope>
</reference>
<feature type="chain" id="PRO_5002354083" description="Leucine-rich repeat-containing N-terminal plant-type domain-containing protein" evidence="1">
    <location>
        <begin position="26"/>
        <end position="116"/>
    </location>
</feature>
<protein>
    <recommendedName>
        <fullName evidence="4">Leucine-rich repeat-containing N-terminal plant-type domain-containing protein</fullName>
    </recommendedName>
</protein>
<evidence type="ECO:0000313" key="2">
    <source>
        <dbReference type="EnsemblPlants" id="OGLUM09G12620.1"/>
    </source>
</evidence>
<feature type="signal peptide" evidence="1">
    <location>
        <begin position="1"/>
        <end position="25"/>
    </location>
</feature>
<evidence type="ECO:0000256" key="1">
    <source>
        <dbReference type="SAM" id="SignalP"/>
    </source>
</evidence>
<proteinExistence type="predicted"/>
<keyword evidence="3" id="KW-1185">Reference proteome</keyword>
<accession>A0A0E0B3M8</accession>